<dbReference type="EMBL" id="JAHZIJ010000022">
    <property type="protein sequence ID" value="MBW7477250.1"/>
    <property type="molecule type" value="Genomic_DNA"/>
</dbReference>
<dbReference type="Pfam" id="PF14285">
    <property type="entry name" value="DUF4367"/>
    <property type="match status" value="1"/>
</dbReference>
<feature type="transmembrane region" description="Helical" evidence="2">
    <location>
        <begin position="48"/>
        <end position="69"/>
    </location>
</feature>
<dbReference type="RefSeq" id="WP_219874504.1">
    <property type="nucleotide sequence ID" value="NZ_JAHZIJ010000022.1"/>
</dbReference>
<name>A0ABS7DBI7_9BACL</name>
<keyword evidence="2" id="KW-1133">Transmembrane helix</keyword>
<dbReference type="Proteomes" id="UP000812277">
    <property type="component" value="Unassembled WGS sequence"/>
</dbReference>
<sequence length="256" mass="29090">MKDNSEQQEETFKKIVLNIYNDVDIPDNAQSWKKAQEQLRKRRRRIKWANRAKVTSGIVAVSLFINLALNLNMPVTYADFSSLFREAKNQMIQIFFQDPNKNEDNSHAKTPPPVEGNETNSAVPEQTTLDDAKSKLMFSLRTPEYVPDGYRLDIVRIFREAENEYRNAFLEYINESGDLLKMNQQLIAEHSGSVKTDIAEGAGEIKELAIDGAPAVLVVIPDGSHYLEWLTKDMIVITVSGKVSEEDIIKFAESLH</sequence>
<feature type="region of interest" description="Disordered" evidence="1">
    <location>
        <begin position="99"/>
        <end position="125"/>
    </location>
</feature>
<keyword evidence="2" id="KW-0472">Membrane</keyword>
<evidence type="ECO:0000313" key="4">
    <source>
        <dbReference type="EMBL" id="MBW7477250.1"/>
    </source>
</evidence>
<keyword evidence="2" id="KW-0812">Transmembrane</keyword>
<evidence type="ECO:0000256" key="2">
    <source>
        <dbReference type="SAM" id="Phobius"/>
    </source>
</evidence>
<reference evidence="4 5" key="1">
    <citation type="submission" date="2021-07" db="EMBL/GenBank/DDBJ databases">
        <title>Paenibacillus radiodurans sp. nov., isolated from the southeastern edge of Tengger Desert.</title>
        <authorList>
            <person name="Zhang G."/>
        </authorList>
    </citation>
    <scope>NUCLEOTIDE SEQUENCE [LARGE SCALE GENOMIC DNA]</scope>
    <source>
        <strain evidence="4 5">DT7-4</strain>
    </source>
</reference>
<gene>
    <name evidence="4" type="ORF">K0T92_21260</name>
</gene>
<evidence type="ECO:0000256" key="1">
    <source>
        <dbReference type="SAM" id="MobiDB-lite"/>
    </source>
</evidence>
<evidence type="ECO:0000259" key="3">
    <source>
        <dbReference type="Pfam" id="PF14285"/>
    </source>
</evidence>
<keyword evidence="5" id="KW-1185">Reference proteome</keyword>
<comment type="caution">
    <text evidence="4">The sequence shown here is derived from an EMBL/GenBank/DDBJ whole genome shotgun (WGS) entry which is preliminary data.</text>
</comment>
<proteinExistence type="predicted"/>
<dbReference type="InterPro" id="IPR025377">
    <property type="entry name" value="DUF4367"/>
</dbReference>
<evidence type="ECO:0000313" key="5">
    <source>
        <dbReference type="Proteomes" id="UP000812277"/>
    </source>
</evidence>
<organism evidence="4 5">
    <name type="scientific">Paenibacillus oenotherae</name>
    <dbReference type="NCBI Taxonomy" id="1435645"/>
    <lineage>
        <taxon>Bacteria</taxon>
        <taxon>Bacillati</taxon>
        <taxon>Bacillota</taxon>
        <taxon>Bacilli</taxon>
        <taxon>Bacillales</taxon>
        <taxon>Paenibacillaceae</taxon>
        <taxon>Paenibacillus</taxon>
    </lineage>
</organism>
<accession>A0ABS7DBI7</accession>
<protein>
    <submittedName>
        <fullName evidence="4">DUF4367 domain-containing protein</fullName>
    </submittedName>
</protein>
<feature type="domain" description="DUF4367" evidence="3">
    <location>
        <begin position="142"/>
        <end position="255"/>
    </location>
</feature>